<dbReference type="RefSeq" id="WP_114461385.1">
    <property type="nucleotide sequence ID" value="NZ_QPIW01000008.1"/>
</dbReference>
<dbReference type="Pfam" id="PF12833">
    <property type="entry name" value="HTH_18"/>
    <property type="match status" value="1"/>
</dbReference>
<keyword evidence="3" id="KW-0804">Transcription</keyword>
<dbReference type="GO" id="GO:0043565">
    <property type="term" value="F:sequence-specific DNA binding"/>
    <property type="evidence" value="ECO:0007669"/>
    <property type="project" value="InterPro"/>
</dbReference>
<reference evidence="5 6" key="1">
    <citation type="submission" date="2018-07" db="EMBL/GenBank/DDBJ databases">
        <title>Genome analysis of Runella aurantiaca.</title>
        <authorList>
            <person name="Yang X."/>
        </authorList>
    </citation>
    <scope>NUCLEOTIDE SEQUENCE [LARGE SCALE GENOMIC DNA]</scope>
    <source>
        <strain evidence="5 6">YX9</strain>
    </source>
</reference>
<keyword evidence="2" id="KW-0238">DNA-binding</keyword>
<keyword evidence="6" id="KW-1185">Reference proteome</keyword>
<name>A0A369I7N5_9BACT</name>
<sequence length="302" mass="34826">MKNSTIPILNPFEMGQIHFDAQLAWQTLFTSTHHFFHINRLEEYKDMMKFPLPPHRKMVFDFVFLTSGTSVRSKGLDSYQFGANTFFFLPAYQITAHKSMSLDAKGFYCHFDSEVLTKNFQSKDLFADYSFLQFIGNPLVTIDEETTQTILFILHRLEKEYKKSDSPDFSIVQGYLLALMSEIKPFVKTEQKVKINAASQITEKYKSALAQYSYQKQKIRDYADILSVTPNHLNKCVKATTGKSAHDLLDDMLLLEAKVMLKQTGLSIAEIAFRIGKTELSDFGRFFKQKTGFTPGEYRKKD</sequence>
<dbReference type="PANTHER" id="PTHR43280:SF32">
    <property type="entry name" value="TRANSCRIPTIONAL REGULATORY PROTEIN"/>
    <property type="match status" value="1"/>
</dbReference>
<dbReference type="SMART" id="SM00342">
    <property type="entry name" value="HTH_ARAC"/>
    <property type="match status" value="1"/>
</dbReference>
<keyword evidence="1" id="KW-0805">Transcription regulation</keyword>
<dbReference type="AlphaFoldDB" id="A0A369I7N5"/>
<evidence type="ECO:0000313" key="5">
    <source>
        <dbReference type="EMBL" id="RDB05781.1"/>
    </source>
</evidence>
<dbReference type="PANTHER" id="PTHR43280">
    <property type="entry name" value="ARAC-FAMILY TRANSCRIPTIONAL REGULATOR"/>
    <property type="match status" value="1"/>
</dbReference>
<protein>
    <submittedName>
        <fullName evidence="5">AraC family transcriptional regulator</fullName>
    </submittedName>
</protein>
<dbReference type="Gene3D" id="1.10.10.60">
    <property type="entry name" value="Homeodomain-like"/>
    <property type="match status" value="1"/>
</dbReference>
<dbReference type="Proteomes" id="UP000253141">
    <property type="component" value="Unassembled WGS sequence"/>
</dbReference>
<evidence type="ECO:0000256" key="2">
    <source>
        <dbReference type="ARBA" id="ARBA00023125"/>
    </source>
</evidence>
<dbReference type="SUPFAM" id="SSF46689">
    <property type="entry name" value="Homeodomain-like"/>
    <property type="match status" value="1"/>
</dbReference>
<evidence type="ECO:0000313" key="6">
    <source>
        <dbReference type="Proteomes" id="UP000253141"/>
    </source>
</evidence>
<accession>A0A369I7N5</accession>
<evidence type="ECO:0000256" key="3">
    <source>
        <dbReference type="ARBA" id="ARBA00023163"/>
    </source>
</evidence>
<dbReference type="GO" id="GO:0003700">
    <property type="term" value="F:DNA-binding transcription factor activity"/>
    <property type="evidence" value="ECO:0007669"/>
    <property type="project" value="InterPro"/>
</dbReference>
<gene>
    <name evidence="5" type="ORF">DVG78_12405</name>
</gene>
<dbReference type="EMBL" id="QPIW01000008">
    <property type="protein sequence ID" value="RDB05781.1"/>
    <property type="molecule type" value="Genomic_DNA"/>
</dbReference>
<organism evidence="5 6">
    <name type="scientific">Runella aurantiaca</name>
    <dbReference type="NCBI Taxonomy" id="2282308"/>
    <lineage>
        <taxon>Bacteria</taxon>
        <taxon>Pseudomonadati</taxon>
        <taxon>Bacteroidota</taxon>
        <taxon>Cytophagia</taxon>
        <taxon>Cytophagales</taxon>
        <taxon>Spirosomataceae</taxon>
        <taxon>Runella</taxon>
    </lineage>
</organism>
<dbReference type="OrthoDB" id="9793451at2"/>
<comment type="caution">
    <text evidence="5">The sequence shown here is derived from an EMBL/GenBank/DDBJ whole genome shotgun (WGS) entry which is preliminary data.</text>
</comment>
<feature type="domain" description="HTH araC/xylS-type" evidence="4">
    <location>
        <begin position="199"/>
        <end position="301"/>
    </location>
</feature>
<dbReference type="InterPro" id="IPR018060">
    <property type="entry name" value="HTH_AraC"/>
</dbReference>
<dbReference type="InterPro" id="IPR009057">
    <property type="entry name" value="Homeodomain-like_sf"/>
</dbReference>
<evidence type="ECO:0000259" key="4">
    <source>
        <dbReference type="PROSITE" id="PS01124"/>
    </source>
</evidence>
<dbReference type="PROSITE" id="PS01124">
    <property type="entry name" value="HTH_ARAC_FAMILY_2"/>
    <property type="match status" value="1"/>
</dbReference>
<evidence type="ECO:0000256" key="1">
    <source>
        <dbReference type="ARBA" id="ARBA00023015"/>
    </source>
</evidence>
<proteinExistence type="predicted"/>